<name>A0A8J6EQV7_ELECQ</name>
<gene>
    <name evidence="1" type="ORF">GDO78_004432</name>
</gene>
<comment type="caution">
    <text evidence="1">The sequence shown here is derived from an EMBL/GenBank/DDBJ whole genome shotgun (WGS) entry which is preliminary data.</text>
</comment>
<evidence type="ECO:0000313" key="2">
    <source>
        <dbReference type="Proteomes" id="UP000770717"/>
    </source>
</evidence>
<dbReference type="EMBL" id="WNTK01000013">
    <property type="protein sequence ID" value="KAG9474122.1"/>
    <property type="molecule type" value="Genomic_DNA"/>
</dbReference>
<dbReference type="Proteomes" id="UP000770717">
    <property type="component" value="Unassembled WGS sequence"/>
</dbReference>
<reference evidence="1" key="1">
    <citation type="thesis" date="2020" institute="ProQuest LLC" country="789 East Eisenhower Parkway, Ann Arbor, MI, USA">
        <title>Comparative Genomics and Chromosome Evolution.</title>
        <authorList>
            <person name="Mudd A.B."/>
        </authorList>
    </citation>
    <scope>NUCLEOTIDE SEQUENCE</scope>
    <source>
        <strain evidence="1">HN-11 Male</strain>
        <tissue evidence="1">Kidney and liver</tissue>
    </source>
</reference>
<dbReference type="AlphaFoldDB" id="A0A8J6EQV7"/>
<sequence>MYVIAAVQEPPLTKLSVRRVATTVRPRSHWRQRLWHRYGIKSKSVRAFCIVFCVFNIHVDSDFQTHSKKMYVSFTMPVEVNRCVEKPLGLIPAAGVRSVFFGFFSHTHCFKWLFCCGKTHKNRTSWVSFFFVFFKHLTLFGKKNKLRTIMTAFTPSFVRCKLVLKLQH</sequence>
<organism evidence="1 2">
    <name type="scientific">Eleutherodactylus coqui</name>
    <name type="common">Puerto Rican coqui</name>
    <dbReference type="NCBI Taxonomy" id="57060"/>
    <lineage>
        <taxon>Eukaryota</taxon>
        <taxon>Metazoa</taxon>
        <taxon>Chordata</taxon>
        <taxon>Craniata</taxon>
        <taxon>Vertebrata</taxon>
        <taxon>Euteleostomi</taxon>
        <taxon>Amphibia</taxon>
        <taxon>Batrachia</taxon>
        <taxon>Anura</taxon>
        <taxon>Neobatrachia</taxon>
        <taxon>Hyloidea</taxon>
        <taxon>Eleutherodactylidae</taxon>
        <taxon>Eleutherodactylinae</taxon>
        <taxon>Eleutherodactylus</taxon>
        <taxon>Eleutherodactylus</taxon>
    </lineage>
</organism>
<keyword evidence="2" id="KW-1185">Reference proteome</keyword>
<proteinExistence type="predicted"/>
<protein>
    <submittedName>
        <fullName evidence="1">Uncharacterized protein</fullName>
    </submittedName>
</protein>
<accession>A0A8J6EQV7</accession>
<evidence type="ECO:0000313" key="1">
    <source>
        <dbReference type="EMBL" id="KAG9474122.1"/>
    </source>
</evidence>